<organism evidence="2 3">
    <name type="scientific">Aegilops tauschii subsp. strangulata</name>
    <name type="common">Goatgrass</name>
    <dbReference type="NCBI Taxonomy" id="200361"/>
    <lineage>
        <taxon>Eukaryota</taxon>
        <taxon>Viridiplantae</taxon>
        <taxon>Streptophyta</taxon>
        <taxon>Embryophyta</taxon>
        <taxon>Tracheophyta</taxon>
        <taxon>Spermatophyta</taxon>
        <taxon>Magnoliopsida</taxon>
        <taxon>Liliopsida</taxon>
        <taxon>Poales</taxon>
        <taxon>Poaceae</taxon>
        <taxon>BOP clade</taxon>
        <taxon>Pooideae</taxon>
        <taxon>Triticodae</taxon>
        <taxon>Triticeae</taxon>
        <taxon>Triticinae</taxon>
        <taxon>Aegilops</taxon>
    </lineage>
</organism>
<dbReference type="AlphaFoldDB" id="A0A453PEU8"/>
<reference evidence="2" key="4">
    <citation type="submission" date="2019-03" db="UniProtKB">
        <authorList>
            <consortium name="EnsemblPlants"/>
        </authorList>
    </citation>
    <scope>IDENTIFICATION</scope>
</reference>
<proteinExistence type="predicted"/>
<reference evidence="2" key="3">
    <citation type="journal article" date="2017" name="Nature">
        <title>Genome sequence of the progenitor of the wheat D genome Aegilops tauschii.</title>
        <authorList>
            <person name="Luo M.C."/>
            <person name="Gu Y.Q."/>
            <person name="Puiu D."/>
            <person name="Wang H."/>
            <person name="Twardziok S.O."/>
            <person name="Deal K.R."/>
            <person name="Huo N."/>
            <person name="Zhu T."/>
            <person name="Wang L."/>
            <person name="Wang Y."/>
            <person name="McGuire P.E."/>
            <person name="Liu S."/>
            <person name="Long H."/>
            <person name="Ramasamy R.K."/>
            <person name="Rodriguez J.C."/>
            <person name="Van S.L."/>
            <person name="Yuan L."/>
            <person name="Wang Z."/>
            <person name="Xia Z."/>
            <person name="Xiao L."/>
            <person name="Anderson O.D."/>
            <person name="Ouyang S."/>
            <person name="Liang Y."/>
            <person name="Zimin A.V."/>
            <person name="Pertea G."/>
            <person name="Qi P."/>
            <person name="Bennetzen J.L."/>
            <person name="Dai X."/>
            <person name="Dawson M.W."/>
            <person name="Muller H.G."/>
            <person name="Kugler K."/>
            <person name="Rivarola-Duarte L."/>
            <person name="Spannagl M."/>
            <person name="Mayer K.F.X."/>
            <person name="Lu F.H."/>
            <person name="Bevan M.W."/>
            <person name="Leroy P."/>
            <person name="Li P."/>
            <person name="You F.M."/>
            <person name="Sun Q."/>
            <person name="Liu Z."/>
            <person name="Lyons E."/>
            <person name="Wicker T."/>
            <person name="Salzberg S.L."/>
            <person name="Devos K.M."/>
            <person name="Dvorak J."/>
        </authorList>
    </citation>
    <scope>NUCLEOTIDE SEQUENCE [LARGE SCALE GENOMIC DNA]</scope>
    <source>
        <strain evidence="2">cv. AL8/78</strain>
    </source>
</reference>
<keyword evidence="3" id="KW-1185">Reference proteome</keyword>
<feature type="compositionally biased region" description="Polar residues" evidence="1">
    <location>
        <begin position="145"/>
        <end position="160"/>
    </location>
</feature>
<evidence type="ECO:0000256" key="1">
    <source>
        <dbReference type="SAM" id="MobiDB-lite"/>
    </source>
</evidence>
<feature type="region of interest" description="Disordered" evidence="1">
    <location>
        <begin position="144"/>
        <end position="201"/>
    </location>
</feature>
<dbReference type="Gramene" id="AET6Gv20708100.5">
    <property type="protein sequence ID" value="AET6Gv20708100.5"/>
    <property type="gene ID" value="AET6Gv20708100"/>
</dbReference>
<evidence type="ECO:0000313" key="3">
    <source>
        <dbReference type="Proteomes" id="UP000015105"/>
    </source>
</evidence>
<evidence type="ECO:0000313" key="2">
    <source>
        <dbReference type="EnsemblPlants" id="AET6Gv20708100.5"/>
    </source>
</evidence>
<reference evidence="3" key="1">
    <citation type="journal article" date="2014" name="Science">
        <title>Ancient hybridizations among the ancestral genomes of bread wheat.</title>
        <authorList>
            <consortium name="International Wheat Genome Sequencing Consortium,"/>
            <person name="Marcussen T."/>
            <person name="Sandve S.R."/>
            <person name="Heier L."/>
            <person name="Spannagl M."/>
            <person name="Pfeifer M."/>
            <person name="Jakobsen K.S."/>
            <person name="Wulff B.B."/>
            <person name="Steuernagel B."/>
            <person name="Mayer K.F."/>
            <person name="Olsen O.A."/>
        </authorList>
    </citation>
    <scope>NUCLEOTIDE SEQUENCE [LARGE SCALE GENOMIC DNA]</scope>
    <source>
        <strain evidence="3">cv. AL8/78</strain>
    </source>
</reference>
<protein>
    <submittedName>
        <fullName evidence="2">Uncharacterized protein</fullName>
    </submittedName>
</protein>
<dbReference type="EnsemblPlants" id="AET6Gv20708100.5">
    <property type="protein sequence ID" value="AET6Gv20708100.5"/>
    <property type="gene ID" value="AET6Gv20708100"/>
</dbReference>
<accession>A0A453PEU8</accession>
<sequence length="201" mass="21063">LPTSKNISNHFHSSTRCVLLDLEYRLIHLFPCQDCYFFFCLFFQVNTLCLVGDGNKSLPLIWQAHPGLFQAMKAAAIQSGGDGPANVNRGRGGDERAAKAAAEARKTAVARGVNLRNGPAASVSDINQILNLINSAASASAASSGNAQATESEVPQSNGPALNGAKESKDTSRPSAKADGQAPVGLGASLELKKQKSKQKA</sequence>
<reference evidence="3" key="2">
    <citation type="journal article" date="2017" name="Nat. Plants">
        <title>The Aegilops tauschii genome reveals multiple impacts of transposons.</title>
        <authorList>
            <person name="Zhao G."/>
            <person name="Zou C."/>
            <person name="Li K."/>
            <person name="Wang K."/>
            <person name="Li T."/>
            <person name="Gao L."/>
            <person name="Zhang X."/>
            <person name="Wang H."/>
            <person name="Yang Z."/>
            <person name="Liu X."/>
            <person name="Jiang W."/>
            <person name="Mao L."/>
            <person name="Kong X."/>
            <person name="Jiao Y."/>
            <person name="Jia J."/>
        </authorList>
    </citation>
    <scope>NUCLEOTIDE SEQUENCE [LARGE SCALE GENOMIC DNA]</scope>
    <source>
        <strain evidence="3">cv. AL8/78</strain>
    </source>
</reference>
<dbReference type="Proteomes" id="UP000015105">
    <property type="component" value="Chromosome 6D"/>
</dbReference>
<name>A0A453PEU8_AEGTS</name>
<reference evidence="2" key="5">
    <citation type="journal article" date="2021" name="G3 (Bethesda)">
        <title>Aegilops tauschii genome assembly Aet v5.0 features greater sequence contiguity and improved annotation.</title>
        <authorList>
            <person name="Wang L."/>
            <person name="Zhu T."/>
            <person name="Rodriguez J.C."/>
            <person name="Deal K.R."/>
            <person name="Dubcovsky J."/>
            <person name="McGuire P.E."/>
            <person name="Lux T."/>
            <person name="Spannagl M."/>
            <person name="Mayer K.F.X."/>
            <person name="Baldrich P."/>
            <person name="Meyers B.C."/>
            <person name="Huo N."/>
            <person name="Gu Y.Q."/>
            <person name="Zhou H."/>
            <person name="Devos K.M."/>
            <person name="Bennetzen J.L."/>
            <person name="Unver T."/>
            <person name="Budak H."/>
            <person name="Gulick P.J."/>
            <person name="Galiba G."/>
            <person name="Kalapos B."/>
            <person name="Nelson D.R."/>
            <person name="Li P."/>
            <person name="You F.M."/>
            <person name="Luo M.C."/>
            <person name="Dvorak J."/>
        </authorList>
    </citation>
    <scope>NUCLEOTIDE SEQUENCE [LARGE SCALE GENOMIC DNA]</scope>
    <source>
        <strain evidence="2">cv. AL8/78</strain>
    </source>
</reference>